<protein>
    <recommendedName>
        <fullName evidence="3">J domain-containing protein</fullName>
    </recommendedName>
</protein>
<reference evidence="1 2" key="1">
    <citation type="journal article" date="2024" name="Nat. Commun.">
        <title>Phylogenomics reveals the evolutionary origins of lichenization in chlorophyte algae.</title>
        <authorList>
            <person name="Puginier C."/>
            <person name="Libourel C."/>
            <person name="Otte J."/>
            <person name="Skaloud P."/>
            <person name="Haon M."/>
            <person name="Grisel S."/>
            <person name="Petersen M."/>
            <person name="Berrin J.G."/>
            <person name="Delaux P.M."/>
            <person name="Dal Grande F."/>
            <person name="Keller J."/>
        </authorList>
    </citation>
    <scope>NUCLEOTIDE SEQUENCE [LARGE SCALE GENOMIC DNA]</scope>
    <source>
        <strain evidence="1 2">SAG 2036</strain>
    </source>
</reference>
<accession>A0AAW1NLU2</accession>
<dbReference type="EMBL" id="JALJOQ010000268">
    <property type="protein sequence ID" value="KAK9786590.1"/>
    <property type="molecule type" value="Genomic_DNA"/>
</dbReference>
<dbReference type="Gene3D" id="1.10.287.110">
    <property type="entry name" value="DnaJ domain"/>
    <property type="match status" value="1"/>
</dbReference>
<evidence type="ECO:0000313" key="1">
    <source>
        <dbReference type="EMBL" id="KAK9786590.1"/>
    </source>
</evidence>
<organism evidence="1 2">
    <name type="scientific">Symbiochloris irregularis</name>
    <dbReference type="NCBI Taxonomy" id="706552"/>
    <lineage>
        <taxon>Eukaryota</taxon>
        <taxon>Viridiplantae</taxon>
        <taxon>Chlorophyta</taxon>
        <taxon>core chlorophytes</taxon>
        <taxon>Trebouxiophyceae</taxon>
        <taxon>Trebouxiales</taxon>
        <taxon>Trebouxiaceae</taxon>
        <taxon>Symbiochloris</taxon>
    </lineage>
</organism>
<proteinExistence type="predicted"/>
<gene>
    <name evidence="1" type="ORF">WJX73_006927</name>
</gene>
<keyword evidence="2" id="KW-1185">Reference proteome</keyword>
<name>A0AAW1NLU2_9CHLO</name>
<evidence type="ECO:0008006" key="3">
    <source>
        <dbReference type="Google" id="ProtNLM"/>
    </source>
</evidence>
<dbReference type="Proteomes" id="UP001465755">
    <property type="component" value="Unassembled WGS sequence"/>
</dbReference>
<sequence>MRICPRVSLASQKLPLWLDALQWQARAAPYMHAKEPAWADTLLKTQDDTTEAFRLAISELTAETERAWAHKLVASLTLPSAPSPLTAGPATDITRHLLHQSVRFMEQEDHAHSLSYLLEAQKAAAAIGLHLTEGGPVLEHFAPEILELQGEVEELQQDIERHLSICESTKVRVQADQQLSDCMLGDDSLDMDIVWQAVDSFKYAVVLTRELDIESEARALSRLAMLYLQVIKDEEKASHYTKRSVVLALSLYPVPVHMPWYQDVIRELQKMQNAATQRHQEEWHRKRQPILEALKDELQALRKASEQGTHKLIAHLYKHHAPQDPTHKEPSCDADNIKKAVLTAIKHYHPDKSMKEPDQRYVLHEEIIKLLNEKHSIFKGM</sequence>
<dbReference type="AlphaFoldDB" id="A0AAW1NLU2"/>
<dbReference type="InterPro" id="IPR036869">
    <property type="entry name" value="J_dom_sf"/>
</dbReference>
<evidence type="ECO:0000313" key="2">
    <source>
        <dbReference type="Proteomes" id="UP001465755"/>
    </source>
</evidence>
<comment type="caution">
    <text evidence="1">The sequence shown here is derived from an EMBL/GenBank/DDBJ whole genome shotgun (WGS) entry which is preliminary data.</text>
</comment>